<dbReference type="Proteomes" id="UP000531950">
    <property type="component" value="Unassembled WGS sequence"/>
</dbReference>
<name>A0A7Y8K9Y3_9PSED</name>
<evidence type="ECO:0000313" key="2">
    <source>
        <dbReference type="EMBL" id="NWE17389.1"/>
    </source>
</evidence>
<dbReference type="EMBL" id="JACARF010000070">
    <property type="protein sequence ID" value="NWE80110.1"/>
    <property type="molecule type" value="Genomic_DNA"/>
</dbReference>
<feature type="transmembrane region" description="Helical" evidence="1">
    <location>
        <begin position="36"/>
        <end position="53"/>
    </location>
</feature>
<keyword evidence="1" id="KW-1133">Transmembrane helix</keyword>
<sequence>MLDILQGTPLWVYAVYLWICWYGIKAIRGSRENQRSLVILPVVLVIWSLMSIEHSTLSIGTWLGGAAVGSLLAMALFTAKGASLDGGTLVLPGTWKILLISQLFFAVKYYLGYQQAVHPLLSSTAPMLALAGGAAGFTVGLFCGRAIKLRRALASFSRDEGIVLP</sequence>
<gene>
    <name evidence="2" type="ORF">HX822_31015</name>
    <name evidence="3" type="ORF">HX828_31585</name>
</gene>
<accession>A0A7Y8K9Y3</accession>
<evidence type="ECO:0008006" key="6">
    <source>
        <dbReference type="Google" id="ProtNLM"/>
    </source>
</evidence>
<evidence type="ECO:0000313" key="5">
    <source>
        <dbReference type="Proteomes" id="UP000537188"/>
    </source>
</evidence>
<feature type="transmembrane region" description="Helical" evidence="1">
    <location>
        <begin position="123"/>
        <end position="143"/>
    </location>
</feature>
<dbReference type="Proteomes" id="UP000537188">
    <property type="component" value="Unassembled WGS sequence"/>
</dbReference>
<proteinExistence type="predicted"/>
<evidence type="ECO:0000313" key="3">
    <source>
        <dbReference type="EMBL" id="NWE80110.1"/>
    </source>
</evidence>
<evidence type="ECO:0000256" key="1">
    <source>
        <dbReference type="SAM" id="Phobius"/>
    </source>
</evidence>
<dbReference type="EMBL" id="JACARG010000081">
    <property type="protein sequence ID" value="NWE17389.1"/>
    <property type="molecule type" value="Genomic_DNA"/>
</dbReference>
<feature type="transmembrane region" description="Helical" evidence="1">
    <location>
        <begin position="59"/>
        <end position="77"/>
    </location>
</feature>
<dbReference type="RefSeq" id="WP_177079933.1">
    <property type="nucleotide sequence ID" value="NZ_JACAOQ010000020.1"/>
</dbReference>
<dbReference type="AlphaFoldDB" id="A0A7Y8K9Y3"/>
<protein>
    <recommendedName>
        <fullName evidence="6">DUF1453 domain-containing protein</fullName>
    </recommendedName>
</protein>
<reference evidence="4 5" key="1">
    <citation type="submission" date="2020-04" db="EMBL/GenBank/DDBJ databases">
        <title>Molecular characterization of pseudomonads from Agaricus bisporus reveal novel blotch 2 pathogens in Western Europe.</title>
        <authorList>
            <person name="Taparia T."/>
            <person name="Krijger M."/>
            <person name="Haynes E."/>
            <person name="Elpinstone J.G."/>
            <person name="Noble R."/>
            <person name="Van Der Wolf J."/>
        </authorList>
    </citation>
    <scope>NUCLEOTIDE SEQUENCE [LARGE SCALE GENOMIC DNA]</scope>
    <source>
        <strain evidence="3 5">IPO3781</strain>
        <strain evidence="2 4">IPO3782</strain>
    </source>
</reference>
<keyword evidence="1" id="KW-0812">Transmembrane</keyword>
<comment type="caution">
    <text evidence="3">The sequence shown here is derived from an EMBL/GenBank/DDBJ whole genome shotgun (WGS) entry which is preliminary data.</text>
</comment>
<organism evidence="3 5">
    <name type="scientific">Pseudomonas yamanorum</name>
    <dbReference type="NCBI Taxonomy" id="515393"/>
    <lineage>
        <taxon>Bacteria</taxon>
        <taxon>Pseudomonadati</taxon>
        <taxon>Pseudomonadota</taxon>
        <taxon>Gammaproteobacteria</taxon>
        <taxon>Pseudomonadales</taxon>
        <taxon>Pseudomonadaceae</taxon>
        <taxon>Pseudomonas</taxon>
    </lineage>
</organism>
<feature type="transmembrane region" description="Helical" evidence="1">
    <location>
        <begin position="6"/>
        <end position="24"/>
    </location>
</feature>
<evidence type="ECO:0000313" key="4">
    <source>
        <dbReference type="Proteomes" id="UP000531950"/>
    </source>
</evidence>
<feature type="transmembrane region" description="Helical" evidence="1">
    <location>
        <begin position="89"/>
        <end position="111"/>
    </location>
</feature>
<keyword evidence="1" id="KW-0472">Membrane</keyword>